<dbReference type="PANTHER" id="PTHR48111">
    <property type="entry name" value="REGULATOR OF RPOS"/>
    <property type="match status" value="1"/>
</dbReference>
<accession>A0A4R1K5F4</accession>
<dbReference type="PROSITE" id="PS50110">
    <property type="entry name" value="RESPONSE_REGULATORY"/>
    <property type="match status" value="1"/>
</dbReference>
<keyword evidence="3" id="KW-0805">Transcription regulation</keyword>
<evidence type="ECO:0000256" key="4">
    <source>
        <dbReference type="ARBA" id="ARBA00023125"/>
    </source>
</evidence>
<keyword evidence="5" id="KW-0804">Transcription</keyword>
<dbReference type="RefSeq" id="WP_132874315.1">
    <property type="nucleotide sequence ID" value="NZ_SMGG01000006.1"/>
</dbReference>
<dbReference type="AlphaFoldDB" id="A0A4R1K5F4"/>
<dbReference type="InterPro" id="IPR001789">
    <property type="entry name" value="Sig_transdc_resp-reg_receiver"/>
</dbReference>
<organism evidence="8 9">
    <name type="scientific">Seleniivibrio woodruffii</name>
    <dbReference type="NCBI Taxonomy" id="1078050"/>
    <lineage>
        <taxon>Bacteria</taxon>
        <taxon>Pseudomonadati</taxon>
        <taxon>Deferribacterota</taxon>
        <taxon>Deferribacteres</taxon>
        <taxon>Deferribacterales</taxon>
        <taxon>Geovibrionaceae</taxon>
        <taxon>Seleniivibrio</taxon>
    </lineage>
</organism>
<dbReference type="GO" id="GO:0000976">
    <property type="term" value="F:transcription cis-regulatory region binding"/>
    <property type="evidence" value="ECO:0007669"/>
    <property type="project" value="TreeGrafter"/>
</dbReference>
<dbReference type="GO" id="GO:0006355">
    <property type="term" value="P:regulation of DNA-templated transcription"/>
    <property type="evidence" value="ECO:0007669"/>
    <property type="project" value="TreeGrafter"/>
</dbReference>
<dbReference type="GO" id="GO:0032993">
    <property type="term" value="C:protein-DNA complex"/>
    <property type="evidence" value="ECO:0007669"/>
    <property type="project" value="TreeGrafter"/>
</dbReference>
<dbReference type="Gene3D" id="3.40.50.2300">
    <property type="match status" value="1"/>
</dbReference>
<feature type="domain" description="Response regulatory" evidence="7">
    <location>
        <begin position="3"/>
        <end position="120"/>
    </location>
</feature>
<feature type="modified residue" description="4-aspartylphosphate" evidence="6">
    <location>
        <position position="51"/>
    </location>
</feature>
<evidence type="ECO:0000313" key="9">
    <source>
        <dbReference type="Proteomes" id="UP000294614"/>
    </source>
</evidence>
<evidence type="ECO:0000256" key="5">
    <source>
        <dbReference type="ARBA" id="ARBA00023163"/>
    </source>
</evidence>
<dbReference type="Pfam" id="PF00072">
    <property type="entry name" value="Response_reg"/>
    <property type="match status" value="1"/>
</dbReference>
<dbReference type="PRINTS" id="PR01590">
    <property type="entry name" value="HTHFIS"/>
</dbReference>
<dbReference type="InterPro" id="IPR002197">
    <property type="entry name" value="HTH_Fis"/>
</dbReference>
<protein>
    <submittedName>
        <fullName evidence="8">Regulatory Fis family protein</fullName>
    </submittedName>
</protein>
<keyword evidence="1 6" id="KW-0597">Phosphoprotein</keyword>
<reference evidence="8 9" key="1">
    <citation type="submission" date="2019-03" db="EMBL/GenBank/DDBJ databases">
        <title>Genomic Encyclopedia of Type Strains, Phase IV (KMG-IV): sequencing the most valuable type-strain genomes for metagenomic binning, comparative biology and taxonomic classification.</title>
        <authorList>
            <person name="Goeker M."/>
        </authorList>
    </citation>
    <scope>NUCLEOTIDE SEQUENCE [LARGE SCALE GENOMIC DNA]</scope>
    <source>
        <strain evidence="8 9">DSM 24984</strain>
    </source>
</reference>
<comment type="caution">
    <text evidence="8">The sequence shown here is derived from an EMBL/GenBank/DDBJ whole genome shotgun (WGS) entry which is preliminary data.</text>
</comment>
<keyword evidence="4" id="KW-0238">DNA-binding</keyword>
<gene>
    <name evidence="8" type="ORF">C8D98_2336</name>
</gene>
<dbReference type="InterPro" id="IPR039420">
    <property type="entry name" value="WalR-like"/>
</dbReference>
<sequence>MLRILVVEDDEAIRSQLCFALERKYEVSEASNAPDAIAATSGKTFDAAVVDLGMPPSEQSPVEGLKVIDHLLATSQCKIIVLTGQGTQETAMKALERGVFDFLLKPVKMEQLLFSIERAELFITTERELQKQGVERIELQVKIGDGLQKLRESAEKNIILKVLNETGFNVYQSAKILGVKRESLYYFIKKFNLVRKTDA</sequence>
<dbReference type="PANTHER" id="PTHR48111:SF1">
    <property type="entry name" value="TWO-COMPONENT RESPONSE REGULATOR ORR33"/>
    <property type="match status" value="1"/>
</dbReference>
<dbReference type="SUPFAM" id="SSF52172">
    <property type="entry name" value="CheY-like"/>
    <property type="match status" value="1"/>
</dbReference>
<evidence type="ECO:0000259" key="7">
    <source>
        <dbReference type="PROSITE" id="PS50110"/>
    </source>
</evidence>
<proteinExistence type="predicted"/>
<dbReference type="InterPro" id="IPR009057">
    <property type="entry name" value="Homeodomain-like_sf"/>
</dbReference>
<dbReference type="SUPFAM" id="SSF46689">
    <property type="entry name" value="Homeodomain-like"/>
    <property type="match status" value="1"/>
</dbReference>
<dbReference type="EMBL" id="SMGG01000006">
    <property type="protein sequence ID" value="TCK59402.1"/>
    <property type="molecule type" value="Genomic_DNA"/>
</dbReference>
<dbReference type="Pfam" id="PF02954">
    <property type="entry name" value="HTH_8"/>
    <property type="match status" value="1"/>
</dbReference>
<evidence type="ECO:0000256" key="6">
    <source>
        <dbReference type="PROSITE-ProRule" id="PRU00169"/>
    </source>
</evidence>
<keyword evidence="9" id="KW-1185">Reference proteome</keyword>
<dbReference type="Proteomes" id="UP000294614">
    <property type="component" value="Unassembled WGS sequence"/>
</dbReference>
<evidence type="ECO:0000256" key="2">
    <source>
        <dbReference type="ARBA" id="ARBA00023012"/>
    </source>
</evidence>
<dbReference type="GO" id="GO:0000156">
    <property type="term" value="F:phosphorelay response regulator activity"/>
    <property type="evidence" value="ECO:0007669"/>
    <property type="project" value="TreeGrafter"/>
</dbReference>
<evidence type="ECO:0000256" key="1">
    <source>
        <dbReference type="ARBA" id="ARBA00022553"/>
    </source>
</evidence>
<dbReference type="GO" id="GO:0005829">
    <property type="term" value="C:cytosol"/>
    <property type="evidence" value="ECO:0007669"/>
    <property type="project" value="TreeGrafter"/>
</dbReference>
<keyword evidence="2" id="KW-0902">Two-component regulatory system</keyword>
<dbReference type="InterPro" id="IPR011006">
    <property type="entry name" value="CheY-like_superfamily"/>
</dbReference>
<evidence type="ECO:0000256" key="3">
    <source>
        <dbReference type="ARBA" id="ARBA00023015"/>
    </source>
</evidence>
<name>A0A4R1K5F4_9BACT</name>
<dbReference type="SMART" id="SM00448">
    <property type="entry name" value="REC"/>
    <property type="match status" value="1"/>
</dbReference>
<dbReference type="OrthoDB" id="9802426at2"/>
<dbReference type="Gene3D" id="1.10.10.60">
    <property type="entry name" value="Homeodomain-like"/>
    <property type="match status" value="1"/>
</dbReference>
<evidence type="ECO:0000313" key="8">
    <source>
        <dbReference type="EMBL" id="TCK59402.1"/>
    </source>
</evidence>